<dbReference type="InterPro" id="IPR025877">
    <property type="entry name" value="MobA-like_NTP_Trfase"/>
</dbReference>
<evidence type="ECO:0000256" key="2">
    <source>
        <dbReference type="ARBA" id="ARBA00022695"/>
    </source>
</evidence>
<dbReference type="InterPro" id="IPR029044">
    <property type="entry name" value="Nucleotide-diphossugar_trans"/>
</dbReference>
<dbReference type="EMBL" id="CADCTE010000001">
    <property type="protein sequence ID" value="CAA9210162.1"/>
    <property type="molecule type" value="Genomic_DNA"/>
</dbReference>
<feature type="domain" description="MobA-like NTP transferase" evidence="6">
    <location>
        <begin position="39"/>
        <end position="135"/>
    </location>
</feature>
<keyword evidence="4" id="KW-0342">GTP-binding</keyword>
<dbReference type="NCBIfam" id="TIGR03552">
    <property type="entry name" value="F420_cofC"/>
    <property type="match status" value="1"/>
</dbReference>
<accession>A0A6J4H1S2</accession>
<evidence type="ECO:0000256" key="4">
    <source>
        <dbReference type="ARBA" id="ARBA00023134"/>
    </source>
</evidence>
<dbReference type="PANTHER" id="PTHR40392">
    <property type="entry name" value="2-PHOSPHO-L-LACTATE GUANYLYLTRANSFERASE"/>
    <property type="match status" value="1"/>
</dbReference>
<name>A0A6J4H1S2_9MICC</name>
<evidence type="ECO:0000256" key="1">
    <source>
        <dbReference type="ARBA" id="ARBA00022679"/>
    </source>
</evidence>
<dbReference type="GO" id="GO:0005525">
    <property type="term" value="F:GTP binding"/>
    <property type="evidence" value="ECO:0007669"/>
    <property type="project" value="UniProtKB-KW"/>
</dbReference>
<organism evidence="7">
    <name type="scientific">uncultured Arthrobacter sp</name>
    <dbReference type="NCBI Taxonomy" id="114050"/>
    <lineage>
        <taxon>Bacteria</taxon>
        <taxon>Bacillati</taxon>
        <taxon>Actinomycetota</taxon>
        <taxon>Actinomycetes</taxon>
        <taxon>Micrococcales</taxon>
        <taxon>Micrococcaceae</taxon>
        <taxon>Arthrobacter</taxon>
        <taxon>environmental samples</taxon>
    </lineage>
</organism>
<keyword evidence="3" id="KW-0547">Nucleotide-binding</keyword>
<dbReference type="RefSeq" id="WP_294563223.1">
    <property type="nucleotide sequence ID" value="NZ_CADCTE010000001.1"/>
</dbReference>
<dbReference type="GO" id="GO:0043814">
    <property type="term" value="F:phospholactate guanylyltransferase activity"/>
    <property type="evidence" value="ECO:0007669"/>
    <property type="project" value="InterPro"/>
</dbReference>
<dbReference type="AlphaFoldDB" id="A0A6J4H1S2"/>
<dbReference type="PANTHER" id="PTHR40392:SF1">
    <property type="entry name" value="2-PHOSPHO-L-LACTATE GUANYLYLTRANSFERASE"/>
    <property type="match status" value="1"/>
</dbReference>
<gene>
    <name evidence="7" type="ORF">AVDCRST_MAG83-1034</name>
</gene>
<dbReference type="InterPro" id="IPR002835">
    <property type="entry name" value="CofC"/>
</dbReference>
<reference evidence="7" key="1">
    <citation type="submission" date="2020-02" db="EMBL/GenBank/DDBJ databases">
        <authorList>
            <person name="Meier V. D."/>
        </authorList>
    </citation>
    <scope>NUCLEOTIDE SEQUENCE</scope>
    <source>
        <strain evidence="7">AVDCRST_MAG83</strain>
    </source>
</reference>
<dbReference type="Gene3D" id="3.90.550.10">
    <property type="entry name" value="Spore Coat Polysaccharide Biosynthesis Protein SpsA, Chain A"/>
    <property type="match status" value="1"/>
</dbReference>
<dbReference type="Pfam" id="PF12804">
    <property type="entry name" value="NTP_transf_3"/>
    <property type="match status" value="1"/>
</dbReference>
<proteinExistence type="predicted"/>
<evidence type="ECO:0000256" key="3">
    <source>
        <dbReference type="ARBA" id="ARBA00022741"/>
    </source>
</evidence>
<dbReference type="SUPFAM" id="SSF53448">
    <property type="entry name" value="Nucleotide-diphospho-sugar transferases"/>
    <property type="match status" value="1"/>
</dbReference>
<keyword evidence="2" id="KW-0548">Nucleotidyltransferase</keyword>
<evidence type="ECO:0000313" key="7">
    <source>
        <dbReference type="EMBL" id="CAA9210162.1"/>
    </source>
</evidence>
<evidence type="ECO:0000256" key="5">
    <source>
        <dbReference type="SAM" id="MobiDB-lite"/>
    </source>
</evidence>
<keyword evidence="1" id="KW-0808">Transferase</keyword>
<evidence type="ECO:0000259" key="6">
    <source>
        <dbReference type="Pfam" id="PF12804"/>
    </source>
</evidence>
<sequence>MTWNLVIPVKGLHLAKSRLRRKLGSVEDLALAFALDTLAAAQESRTVQRVILVSNDARMRAAAPPGVLIVDDPGMGLNPAVAAGLRRAGPGPAAVATADLPGVRAADFDRVLVAAGRSRRAMVTDHSGRGTTLLAGRVPDLDPKFGPGSRQRHEGSGHTLLDVPQSSPLRWDVDELTDLTFLLRRGVGAHTERVAAARGLPAA</sequence>
<protein>
    <recommendedName>
        <fullName evidence="6">MobA-like NTP transferase domain-containing protein</fullName>
    </recommendedName>
</protein>
<feature type="region of interest" description="Disordered" evidence="5">
    <location>
        <begin position="138"/>
        <end position="159"/>
    </location>
</feature>